<keyword evidence="1" id="KW-0732">Signal</keyword>
<keyword evidence="3" id="KW-1185">Reference proteome</keyword>
<dbReference type="AlphaFoldDB" id="A0A1B8QA15"/>
<evidence type="ECO:0008006" key="4">
    <source>
        <dbReference type="Google" id="ProtNLM"/>
    </source>
</evidence>
<dbReference type="RefSeq" id="WP_067338461.1">
    <property type="nucleotide sequence ID" value="NZ_LZNA01000067.1"/>
</dbReference>
<comment type="caution">
    <text evidence="2">The sequence shown here is derived from an EMBL/GenBank/DDBJ whole genome shotgun (WGS) entry which is preliminary data.</text>
</comment>
<accession>A0A1B8QA15</accession>
<feature type="chain" id="PRO_5008612235" description="DUF11 domain-containing protein" evidence="1">
    <location>
        <begin position="23"/>
        <end position="606"/>
    </location>
</feature>
<protein>
    <recommendedName>
        <fullName evidence="4">DUF11 domain-containing protein</fullName>
    </recommendedName>
</protein>
<name>A0A1B8QA15_9GAMM</name>
<gene>
    <name evidence="2" type="ORF">A9306_01690</name>
</gene>
<dbReference type="InterPro" id="IPR013783">
    <property type="entry name" value="Ig-like_fold"/>
</dbReference>
<sequence>MKQLSKVGVVLLAWAYGSSVWAAVSGLGTFTLDGGTSVPISQGGSVSGRYVAADGGGTGRFTLTMNASNGYTLPATVTGGSNGLMIFNDQNNNSNDKFSYTLSLTPDNPTLINTVKITQTPTGYSQVDGNSELARQTLSYTNDAATGGTALAIVANNPAVPLFYNAMGDMFMGADGGFEYGPFGGFINRYYLKSNYNTGAEQLRSDSNNSFYYYKFSDLTFTDNGARVTNNTDGTTIIDFDLWNRNQRFSAASDINLSWKSGSVGYLPSTNLADVLQLTTSAKPTALTEGSIIANGSSYLSYGVQNAASRYLIHVKNPKSVTLTYQGIMNGTVLASGNITGETVREWITFGIESTAPKYYIAGKVFNDGNKNAQLDANESGIAGARIALTDCNGKNIAVGNNSANPTTSAADGGYSFVLDSLPTNKNVCLVETNTPNYPSDTTKNTIALTLASDKYEYKDNHFGDTTKENGLLVLEKYHQIVDCNAPSLRALDGGFVQTAQTAKGQTQCIAYRIKASNTGRLTLDNIVITDKLPHSNDRTSILRETPKAKLCIGGILDNNCSDTQVKVSTDSNTETTIYTQPFTLAPSGQPNSIAYLYFNTLYQIR</sequence>
<dbReference type="Proteomes" id="UP000092616">
    <property type="component" value="Unassembled WGS sequence"/>
</dbReference>
<proteinExistence type="predicted"/>
<dbReference type="EMBL" id="LZNA01000067">
    <property type="protein sequence ID" value="OBX75957.1"/>
    <property type="molecule type" value="Genomic_DNA"/>
</dbReference>
<organism evidence="2 3">
    <name type="scientific">Faucicola atlantae</name>
    <dbReference type="NCBI Taxonomy" id="34059"/>
    <lineage>
        <taxon>Bacteria</taxon>
        <taxon>Pseudomonadati</taxon>
        <taxon>Pseudomonadota</taxon>
        <taxon>Gammaproteobacteria</taxon>
        <taxon>Moraxellales</taxon>
        <taxon>Moraxellaceae</taxon>
        <taxon>Faucicola</taxon>
    </lineage>
</organism>
<evidence type="ECO:0000256" key="1">
    <source>
        <dbReference type="SAM" id="SignalP"/>
    </source>
</evidence>
<dbReference type="Gene3D" id="2.60.40.10">
    <property type="entry name" value="Immunoglobulins"/>
    <property type="match status" value="1"/>
</dbReference>
<evidence type="ECO:0000313" key="3">
    <source>
        <dbReference type="Proteomes" id="UP000092616"/>
    </source>
</evidence>
<feature type="signal peptide" evidence="1">
    <location>
        <begin position="1"/>
        <end position="22"/>
    </location>
</feature>
<evidence type="ECO:0000313" key="2">
    <source>
        <dbReference type="EMBL" id="OBX75957.1"/>
    </source>
</evidence>
<reference evidence="2 3" key="1">
    <citation type="submission" date="2016-06" db="EMBL/GenBank/DDBJ databases">
        <title>Draft genome of Moraxella atlantae CCUG 59586.</title>
        <authorList>
            <person name="Salva-Serra F."/>
            <person name="Engstrom-Jakobsson H."/>
            <person name="Thorell K."/>
            <person name="Gonzales-Siles L."/>
            <person name="Karlsson R."/>
            <person name="Boulund F."/>
            <person name="Engstrand L."/>
            <person name="Kristiansson E."/>
            <person name="Moore E."/>
        </authorList>
    </citation>
    <scope>NUCLEOTIDE SEQUENCE [LARGE SCALE GENOMIC DNA]</scope>
    <source>
        <strain evidence="2 3">CCUG 59586</strain>
    </source>
</reference>